<sequence length="486" mass="51463">MRSRLVRIQLIVFGLVAILAVGNAVFSYMGVQRYTGIGMYSVTAELERAGGLYVNSLVTYRGVDVGVVTDIAVRPDAAVATLQLRSGVDVPADTEAVVKSVSAIGEQYIDLVPATASEPYLVDGDVVDSSRTSIPIPSSEVVEEVHTLLEALPKDDLHTTVDEAYAAFDGAGPALGTLVDSAQPLIELAQAKITPTQQLITDAEPVLGAFNESGPSIASFTSDLASFSEQLVMNDGQIRTMLDRGPGFFDTVSGTLDDLRSPFPVLLANMQSVGEVARVNVPGIRQILVVYPVLSASINYMHQGFQGEDLVYGQGPLDVKLGNTANPLPCTEGYDAQRRDPSDLSPMEPSVNPYCRLPQDDARAVRGARNMPCATDPTVRTAEVGNCPGGLPSQWPQMLSRPGAHYATPDVAPQPDSAPQELLQHNTEGSATAAPASFAPSSQSAVAVPYDPVTGNFRSPDGSLYQLGNVAAGDDRKGSTWQTLFV</sequence>
<reference evidence="3 4" key="1">
    <citation type="submission" date="2016-03" db="EMBL/GenBank/DDBJ databases">
        <title>Genome sequence of Rhodococcus kyotonensis KB10.</title>
        <authorList>
            <person name="Jeong H."/>
            <person name="Hong C.E."/>
            <person name="Jo S.H."/>
            <person name="Park J.M."/>
        </authorList>
    </citation>
    <scope>NUCLEOTIDE SEQUENCE [LARGE SCALE GENOMIC DNA]</scope>
    <source>
        <strain evidence="3 4">KB10</strain>
    </source>
</reference>
<dbReference type="GO" id="GO:0005576">
    <property type="term" value="C:extracellular region"/>
    <property type="evidence" value="ECO:0007669"/>
    <property type="project" value="TreeGrafter"/>
</dbReference>
<accession>A0A177YL44</accession>
<proteinExistence type="predicted"/>
<dbReference type="InterPro" id="IPR052336">
    <property type="entry name" value="MlaD_Phospholipid_Transporter"/>
</dbReference>
<dbReference type="InterPro" id="IPR003399">
    <property type="entry name" value="Mce/MlaD"/>
</dbReference>
<evidence type="ECO:0000256" key="1">
    <source>
        <dbReference type="SAM" id="MobiDB-lite"/>
    </source>
</evidence>
<dbReference type="Pfam" id="PF02470">
    <property type="entry name" value="MlaD"/>
    <property type="match status" value="1"/>
</dbReference>
<organism evidence="3 4">
    <name type="scientific">Rhodococcoides kyotonense</name>
    <dbReference type="NCBI Taxonomy" id="398843"/>
    <lineage>
        <taxon>Bacteria</taxon>
        <taxon>Bacillati</taxon>
        <taxon>Actinomycetota</taxon>
        <taxon>Actinomycetes</taxon>
        <taxon>Mycobacteriales</taxon>
        <taxon>Nocardiaceae</taxon>
        <taxon>Rhodococcoides</taxon>
    </lineage>
</organism>
<name>A0A177YL44_9NOCA</name>
<evidence type="ECO:0000313" key="3">
    <source>
        <dbReference type="EMBL" id="OAK56215.1"/>
    </source>
</evidence>
<dbReference type="PANTHER" id="PTHR33371:SF16">
    <property type="entry name" value="MCE-FAMILY PROTEIN MCE3F"/>
    <property type="match status" value="1"/>
</dbReference>
<feature type="region of interest" description="Disordered" evidence="1">
    <location>
        <begin position="400"/>
        <end position="421"/>
    </location>
</feature>
<keyword evidence="4" id="KW-1185">Reference proteome</keyword>
<dbReference type="EMBL" id="LVHI01000005">
    <property type="protein sequence ID" value="OAK56215.1"/>
    <property type="molecule type" value="Genomic_DNA"/>
</dbReference>
<dbReference type="PANTHER" id="PTHR33371">
    <property type="entry name" value="INTERMEMBRANE PHOSPHOLIPID TRANSPORT SYSTEM BINDING PROTEIN MLAD-RELATED"/>
    <property type="match status" value="1"/>
</dbReference>
<evidence type="ECO:0000259" key="2">
    <source>
        <dbReference type="Pfam" id="PF02470"/>
    </source>
</evidence>
<dbReference type="NCBIfam" id="TIGR00996">
    <property type="entry name" value="Mtu_fam_mce"/>
    <property type="match status" value="1"/>
</dbReference>
<dbReference type="Proteomes" id="UP000077519">
    <property type="component" value="Unassembled WGS sequence"/>
</dbReference>
<gene>
    <name evidence="3" type="ORF">A3K89_17195</name>
</gene>
<dbReference type="AlphaFoldDB" id="A0A177YL44"/>
<feature type="domain" description="Mce/MlaD" evidence="2">
    <location>
        <begin position="39"/>
        <end position="113"/>
    </location>
</feature>
<evidence type="ECO:0000313" key="4">
    <source>
        <dbReference type="Proteomes" id="UP000077519"/>
    </source>
</evidence>
<dbReference type="InterPro" id="IPR005693">
    <property type="entry name" value="Mce"/>
</dbReference>
<protein>
    <submittedName>
        <fullName evidence="3">Mammalian cell entry protein</fullName>
    </submittedName>
</protein>
<comment type="caution">
    <text evidence="3">The sequence shown here is derived from an EMBL/GenBank/DDBJ whole genome shotgun (WGS) entry which is preliminary data.</text>
</comment>